<dbReference type="Gene3D" id="1.20.120.1190">
    <property type="match status" value="1"/>
</dbReference>
<dbReference type="InterPro" id="IPR031167">
    <property type="entry name" value="G_OBG"/>
</dbReference>
<dbReference type="RefSeq" id="WP_228615290.1">
    <property type="nucleotide sequence ID" value="NZ_QEFP02000007.1"/>
</dbReference>
<dbReference type="Pfam" id="PF17835">
    <property type="entry name" value="NOG1_N"/>
    <property type="match status" value="1"/>
</dbReference>
<dbReference type="AlphaFoldDB" id="A0A2T9WLJ7"/>
<gene>
    <name evidence="3" type="ORF">DDW03_001435</name>
    <name evidence="4" type="ORF">DDW03_01205</name>
</gene>
<evidence type="ECO:0000313" key="4">
    <source>
        <dbReference type="EMBL" id="PVU68700.1"/>
    </source>
</evidence>
<reference evidence="4" key="3">
    <citation type="submission" date="2017-05" db="EMBL/GenBank/DDBJ databases">
        <authorList>
            <person name="Song R."/>
            <person name="Chenine A.L."/>
            <person name="Ruprecht R.M."/>
        </authorList>
    </citation>
    <scope>NUCLEOTIDE SEQUENCE</scope>
    <source>
        <strain evidence="4">SCGC AB-777_F03</strain>
    </source>
</reference>
<evidence type="ECO:0000313" key="3">
    <source>
        <dbReference type="EMBL" id="MCC5447062.1"/>
    </source>
</evidence>
<dbReference type="EMBL" id="QEFP01000004">
    <property type="protein sequence ID" value="PVU68700.1"/>
    <property type="molecule type" value="Genomic_DNA"/>
</dbReference>
<reference evidence="3" key="4">
    <citation type="submission" date="2021-11" db="EMBL/GenBank/DDBJ databases">
        <authorList>
            <person name="Munson-Mcgee J."/>
            <person name="Field E."/>
            <person name="Bateson M."/>
            <person name="Rooney C."/>
            <person name="Stepanauskas R."/>
            <person name="Young M."/>
        </authorList>
    </citation>
    <scope>NUCLEOTIDE SEQUENCE</scope>
    <source>
        <strain evidence="3">SCGC AB-777_F03</strain>
    </source>
</reference>
<keyword evidence="1" id="KW-0547">Nucleotide-binding</keyword>
<protein>
    <submittedName>
        <fullName evidence="3">50S ribosome-binding GTPase</fullName>
    </submittedName>
</protein>
<evidence type="ECO:0000256" key="1">
    <source>
        <dbReference type="ARBA" id="ARBA00022741"/>
    </source>
</evidence>
<proteinExistence type="predicted"/>
<dbReference type="InterPro" id="IPR006073">
    <property type="entry name" value="GTP-bd"/>
</dbReference>
<comment type="caution">
    <text evidence="4">The sequence shown here is derived from an EMBL/GenBank/DDBJ whole genome shotgun (WGS) entry which is preliminary data.</text>
</comment>
<dbReference type="Proteomes" id="UP000245509">
    <property type="component" value="Unassembled WGS sequence"/>
</dbReference>
<reference evidence="3" key="2">
    <citation type="submission" date="2017-05" db="EMBL/GenBank/DDBJ databases">
        <authorList>
            <person name="Munson-Mcgee J.H."/>
        </authorList>
    </citation>
    <scope>NUCLEOTIDE SEQUENCE</scope>
    <source>
        <strain evidence="3">SCGC AB-777_F03</strain>
    </source>
</reference>
<dbReference type="EMBL" id="QEFP02000007">
    <property type="protein sequence ID" value="MCC5447062.1"/>
    <property type="molecule type" value="Genomic_DNA"/>
</dbReference>
<evidence type="ECO:0000259" key="2">
    <source>
        <dbReference type="PROSITE" id="PS51710"/>
    </source>
</evidence>
<dbReference type="InterPro" id="IPR041623">
    <property type="entry name" value="NOG1_N"/>
</dbReference>
<accession>A0A2T9WLJ7</accession>
<feature type="domain" description="OBG-type G" evidence="2">
    <location>
        <begin position="150"/>
        <end position="317"/>
    </location>
</feature>
<dbReference type="InterPro" id="IPR005225">
    <property type="entry name" value="Small_GTP-bd"/>
</dbReference>
<dbReference type="Gene3D" id="3.40.50.300">
    <property type="entry name" value="P-loop containing nucleotide triphosphate hydrolases"/>
    <property type="match status" value="1"/>
</dbReference>
<dbReference type="CDD" id="cd01897">
    <property type="entry name" value="NOG"/>
    <property type="match status" value="1"/>
</dbReference>
<dbReference type="SUPFAM" id="SSF52540">
    <property type="entry name" value="P-loop containing nucleoside triphosphate hydrolases"/>
    <property type="match status" value="1"/>
</dbReference>
<dbReference type="PRINTS" id="PR00326">
    <property type="entry name" value="GTP1OBG"/>
</dbReference>
<sequence length="317" mass="38472">MKYKFVEELLSSAFKRAKNSGNQFYDIKERNIVKLQTIYQYIDDKLEKIYNDIILPENKFYKELYKLLFTDINIKKLKERIKYIRKIIKQIYLKYKNDIKLTKDKKLIERYRREFYGRISSILRRNWIIFKYYNIYLNRRRKIPNIKNLPTVVISGLPNVGKSTLLKNLTGSNVKIEPYPFTTKDLMVGYIKTPYFDIQVIDTPGILDRSIEEMNEIEKKSILALNYLANLIIYVFDLTETCGYSIKEQINLLNNIKKIFNKEIILYFSKKDLFKEKEEKILNEFIKNYNNMNIFYDYNELKEFLISYIKNKKEWYI</sequence>
<organism evidence="4">
    <name type="scientific">Nanobsidianus stetteri</name>
    <dbReference type="NCBI Taxonomy" id="1294122"/>
    <lineage>
        <taxon>Archaea</taxon>
        <taxon>Nanobdellota</taxon>
        <taxon>Candidatus Nanoarchaeia</taxon>
        <taxon>Nanoarchaeales</taxon>
        <taxon>Nanopusillaceae</taxon>
        <taxon>Candidatus Nanobsidianus</taxon>
    </lineage>
</organism>
<dbReference type="GO" id="GO:0005525">
    <property type="term" value="F:GTP binding"/>
    <property type="evidence" value="ECO:0007669"/>
    <property type="project" value="InterPro"/>
</dbReference>
<dbReference type="InterPro" id="IPR027417">
    <property type="entry name" value="P-loop_NTPase"/>
</dbReference>
<reference evidence="4" key="1">
    <citation type="journal article" date="2015" name="Appl. Environ. Microbiol.">
        <title>Nanoarchaeota, Their Sulfolobales Host, and Nanoarchaeota Virus Distribution across Yellowstone National Park Hot Springs.</title>
        <authorList>
            <person name="Munson-McGee J.H."/>
            <person name="Field E.K."/>
            <person name="Bateson M."/>
            <person name="Rooney C."/>
            <person name="Stepanauskas R."/>
            <person name="Young M.J."/>
        </authorList>
    </citation>
    <scope>NUCLEOTIDE SEQUENCE [LARGE SCALE GENOMIC DNA]</scope>
    <source>
        <strain evidence="4">SCGC AB-777_F03</strain>
    </source>
</reference>
<dbReference type="Pfam" id="PF01926">
    <property type="entry name" value="MMR_HSR1"/>
    <property type="match status" value="1"/>
</dbReference>
<dbReference type="PROSITE" id="PS51710">
    <property type="entry name" value="G_OBG"/>
    <property type="match status" value="1"/>
</dbReference>
<dbReference type="NCBIfam" id="TIGR00231">
    <property type="entry name" value="small_GTP"/>
    <property type="match status" value="1"/>
</dbReference>
<dbReference type="PANTHER" id="PTHR45759">
    <property type="entry name" value="NUCLEOLAR GTP-BINDING PROTEIN 1"/>
    <property type="match status" value="1"/>
</dbReference>
<name>A0A2T9WLJ7_NANST</name>